<evidence type="ECO:0000313" key="2">
    <source>
        <dbReference type="EMBL" id="SDM24299.1"/>
    </source>
</evidence>
<protein>
    <submittedName>
        <fullName evidence="2">Uncharacterized protein</fullName>
    </submittedName>
</protein>
<name>A0A1G9RLT5_9PROT</name>
<dbReference type="AlphaFoldDB" id="A0A1G9RLT5"/>
<evidence type="ECO:0000313" key="3">
    <source>
        <dbReference type="Proteomes" id="UP000199759"/>
    </source>
</evidence>
<keyword evidence="3" id="KW-1185">Reference proteome</keyword>
<dbReference type="OrthoDB" id="7632684at2"/>
<evidence type="ECO:0000256" key="1">
    <source>
        <dbReference type="SAM" id="MobiDB-lite"/>
    </source>
</evidence>
<feature type="region of interest" description="Disordered" evidence="1">
    <location>
        <begin position="35"/>
        <end position="99"/>
    </location>
</feature>
<accession>A0A1G9RLT5</accession>
<organism evidence="2 3">
    <name type="scientific">Maricaulis salignorans</name>
    <dbReference type="NCBI Taxonomy" id="144026"/>
    <lineage>
        <taxon>Bacteria</taxon>
        <taxon>Pseudomonadati</taxon>
        <taxon>Pseudomonadota</taxon>
        <taxon>Alphaproteobacteria</taxon>
        <taxon>Maricaulales</taxon>
        <taxon>Maricaulaceae</taxon>
        <taxon>Maricaulis</taxon>
    </lineage>
</organism>
<dbReference type="EMBL" id="FNHG01000007">
    <property type="protein sequence ID" value="SDM24299.1"/>
    <property type="molecule type" value="Genomic_DNA"/>
</dbReference>
<dbReference type="Proteomes" id="UP000199759">
    <property type="component" value="Unassembled WGS sequence"/>
</dbReference>
<feature type="compositionally biased region" description="Basic and acidic residues" evidence="1">
    <location>
        <begin position="79"/>
        <end position="99"/>
    </location>
</feature>
<dbReference type="RefSeq" id="WP_143024078.1">
    <property type="nucleotide sequence ID" value="NZ_FNHG01000007.1"/>
</dbReference>
<proteinExistence type="predicted"/>
<sequence length="99" mass="10815">MAEISRALSVPVSTLYQWAARGHWRQADLIQEVLPAAPEMDAGPAGNPIDEDGEPPTAVEAAEAALHPQPVGLPEAEAEQLRDDLRRKLFPRDRDLSQP</sequence>
<reference evidence="2 3" key="1">
    <citation type="submission" date="2016-10" db="EMBL/GenBank/DDBJ databases">
        <authorList>
            <person name="de Groot N.N."/>
        </authorList>
    </citation>
    <scope>NUCLEOTIDE SEQUENCE [LARGE SCALE GENOMIC DNA]</scope>
    <source>
        <strain evidence="2 3">DSM 16077</strain>
    </source>
</reference>
<gene>
    <name evidence="2" type="ORF">SAMN04488568_10777</name>
</gene>